<protein>
    <submittedName>
        <fullName evidence="3">Class F sortase</fullName>
    </submittedName>
</protein>
<dbReference type="SUPFAM" id="SSF63817">
    <property type="entry name" value="Sortase"/>
    <property type="match status" value="1"/>
</dbReference>
<feature type="region of interest" description="Disordered" evidence="2">
    <location>
        <begin position="73"/>
        <end position="135"/>
    </location>
</feature>
<proteinExistence type="predicted"/>
<evidence type="ECO:0000313" key="3">
    <source>
        <dbReference type="EMBL" id="TFD91126.1"/>
    </source>
</evidence>
<accession>A0A4V3IXJ1</accession>
<feature type="compositionally biased region" description="Pro residues" evidence="2">
    <location>
        <begin position="108"/>
        <end position="120"/>
    </location>
</feature>
<evidence type="ECO:0000256" key="1">
    <source>
        <dbReference type="ARBA" id="ARBA00022801"/>
    </source>
</evidence>
<keyword evidence="1" id="KW-0378">Hydrolase</keyword>
<dbReference type="Gene3D" id="2.40.260.10">
    <property type="entry name" value="Sortase"/>
    <property type="match status" value="1"/>
</dbReference>
<evidence type="ECO:0000313" key="4">
    <source>
        <dbReference type="Proteomes" id="UP000298468"/>
    </source>
</evidence>
<dbReference type="Pfam" id="PF04203">
    <property type="entry name" value="Sortase"/>
    <property type="match status" value="1"/>
</dbReference>
<dbReference type="Proteomes" id="UP000298468">
    <property type="component" value="Unassembled WGS sequence"/>
</dbReference>
<dbReference type="OrthoDB" id="525039at2"/>
<dbReference type="AlphaFoldDB" id="A0A4V3IXJ1"/>
<comment type="caution">
    <text evidence="3">The sequence shown here is derived from an EMBL/GenBank/DDBJ whole genome shotgun (WGS) entry which is preliminary data.</text>
</comment>
<reference evidence="3 4" key="1">
    <citation type="submission" date="2019-03" db="EMBL/GenBank/DDBJ databases">
        <title>Genomics of glacier-inhabiting Cryobacterium strains.</title>
        <authorList>
            <person name="Liu Q."/>
            <person name="Xin Y.-H."/>
        </authorList>
    </citation>
    <scope>NUCLEOTIDE SEQUENCE [LARGE SCALE GENOMIC DNA]</scope>
    <source>
        <strain evidence="3 4">Sr59</strain>
    </source>
</reference>
<dbReference type="GO" id="GO:0016787">
    <property type="term" value="F:hydrolase activity"/>
    <property type="evidence" value="ECO:0007669"/>
    <property type="project" value="UniProtKB-KW"/>
</dbReference>
<dbReference type="EMBL" id="SOHM01000018">
    <property type="protein sequence ID" value="TFD91126.1"/>
    <property type="molecule type" value="Genomic_DNA"/>
</dbReference>
<evidence type="ECO:0000256" key="2">
    <source>
        <dbReference type="SAM" id="MobiDB-lite"/>
    </source>
</evidence>
<gene>
    <name evidence="3" type="ORF">E3T61_09675</name>
</gene>
<sequence>MVRVMVSLFGWPTLARAARPAQPRRRAGFGPVLAGAVLLGLLSGCAAPLTTIGGTDPAAGGFTGLGGPAATGLPGGAPGAGPDTGARFGSRFGPGTATGDGDASAPPSRVPSPAPVPPAAVPEVPRQSTSLSSLAAPVSAPVRVRAASIGIDMSIEAVGLGEGSAMALPANPAVAAWYRYGPGPGSPAGATVVAAHVDSLAYDIGPFAQLADAPVGTEILVDTADGATHRYTVASVDSIEKPTVPWASVFDRTGQPRLTLVTCGGEFDYEARRYLSNVIVTAVPAP</sequence>
<dbReference type="InterPro" id="IPR023365">
    <property type="entry name" value="Sortase_dom-sf"/>
</dbReference>
<keyword evidence="4" id="KW-1185">Reference proteome</keyword>
<organism evidence="3 4">
    <name type="scientific">Cryobacterium lactosi</name>
    <dbReference type="NCBI Taxonomy" id="1259202"/>
    <lineage>
        <taxon>Bacteria</taxon>
        <taxon>Bacillati</taxon>
        <taxon>Actinomycetota</taxon>
        <taxon>Actinomycetes</taxon>
        <taxon>Micrococcales</taxon>
        <taxon>Microbacteriaceae</taxon>
        <taxon>Cryobacterium</taxon>
    </lineage>
</organism>
<dbReference type="CDD" id="cd05829">
    <property type="entry name" value="Sortase_F"/>
    <property type="match status" value="1"/>
</dbReference>
<name>A0A4V3IXJ1_9MICO</name>
<dbReference type="InterPro" id="IPR005754">
    <property type="entry name" value="Sortase"/>
</dbReference>
<feature type="compositionally biased region" description="Low complexity" evidence="2">
    <location>
        <begin position="121"/>
        <end position="135"/>
    </location>
</feature>
<dbReference type="InterPro" id="IPR042001">
    <property type="entry name" value="Sortase_F"/>
</dbReference>